<keyword evidence="3" id="KW-1185">Reference proteome</keyword>
<feature type="compositionally biased region" description="Basic and acidic residues" evidence="1">
    <location>
        <begin position="40"/>
        <end position="50"/>
    </location>
</feature>
<dbReference type="EMBL" id="KB644413">
    <property type="protein sequence ID" value="EPS31536.1"/>
    <property type="molecule type" value="Genomic_DNA"/>
</dbReference>
<evidence type="ECO:0000313" key="3">
    <source>
        <dbReference type="Proteomes" id="UP000019376"/>
    </source>
</evidence>
<feature type="compositionally biased region" description="Basic and acidic residues" evidence="1">
    <location>
        <begin position="57"/>
        <end position="71"/>
    </location>
</feature>
<protein>
    <submittedName>
        <fullName evidence="2">Uncharacterized protein</fullName>
    </submittedName>
</protein>
<dbReference type="Proteomes" id="UP000019376">
    <property type="component" value="Unassembled WGS sequence"/>
</dbReference>
<feature type="region of interest" description="Disordered" evidence="1">
    <location>
        <begin position="1"/>
        <end position="71"/>
    </location>
</feature>
<accession>S7ZS49</accession>
<sequence>MTYIAPSAGAQDKDQIPRPETMAAPITGTGSSLFQPTGFRTEHRTDDKVGRYHPSRARSDNPRTVETMSHDHPLVETLLSSPL</sequence>
<evidence type="ECO:0000313" key="2">
    <source>
        <dbReference type="EMBL" id="EPS31536.1"/>
    </source>
</evidence>
<dbReference type="AlphaFoldDB" id="S7ZS49"/>
<gene>
    <name evidence="2" type="ORF">PDE_06491</name>
</gene>
<dbReference type="HOGENOM" id="CLU_2543306_0_0_1"/>
<name>S7ZS49_PENO1</name>
<organism evidence="2 3">
    <name type="scientific">Penicillium oxalicum (strain 114-2 / CGMCC 5302)</name>
    <name type="common">Penicillium decumbens</name>
    <dbReference type="NCBI Taxonomy" id="933388"/>
    <lineage>
        <taxon>Eukaryota</taxon>
        <taxon>Fungi</taxon>
        <taxon>Dikarya</taxon>
        <taxon>Ascomycota</taxon>
        <taxon>Pezizomycotina</taxon>
        <taxon>Eurotiomycetes</taxon>
        <taxon>Eurotiomycetidae</taxon>
        <taxon>Eurotiales</taxon>
        <taxon>Aspergillaceae</taxon>
        <taxon>Penicillium</taxon>
    </lineage>
</organism>
<reference evidence="2 3" key="1">
    <citation type="journal article" date="2013" name="PLoS ONE">
        <title>Genomic and secretomic analyses reveal unique features of the lignocellulolytic enzyme system of Penicillium decumbens.</title>
        <authorList>
            <person name="Liu G."/>
            <person name="Zhang L."/>
            <person name="Wei X."/>
            <person name="Zou G."/>
            <person name="Qin Y."/>
            <person name="Ma L."/>
            <person name="Li J."/>
            <person name="Zheng H."/>
            <person name="Wang S."/>
            <person name="Wang C."/>
            <person name="Xun L."/>
            <person name="Zhao G.-P."/>
            <person name="Zhou Z."/>
            <person name="Qu Y."/>
        </authorList>
    </citation>
    <scope>NUCLEOTIDE SEQUENCE [LARGE SCALE GENOMIC DNA]</scope>
    <source>
        <strain evidence="3">114-2 / CGMCC 5302</strain>
    </source>
</reference>
<evidence type="ECO:0000256" key="1">
    <source>
        <dbReference type="SAM" id="MobiDB-lite"/>
    </source>
</evidence>
<proteinExistence type="predicted"/>